<dbReference type="Proteomes" id="UP000826195">
    <property type="component" value="Unassembled WGS sequence"/>
</dbReference>
<name>A0AAV7IQP7_COTGL</name>
<evidence type="ECO:0000313" key="1">
    <source>
        <dbReference type="EMBL" id="KAH0555219.1"/>
    </source>
</evidence>
<organism evidence="1 2">
    <name type="scientific">Cotesia glomerata</name>
    <name type="common">Lepidopteran parasitic wasp</name>
    <name type="synonym">Apanteles glomeratus</name>
    <dbReference type="NCBI Taxonomy" id="32391"/>
    <lineage>
        <taxon>Eukaryota</taxon>
        <taxon>Metazoa</taxon>
        <taxon>Ecdysozoa</taxon>
        <taxon>Arthropoda</taxon>
        <taxon>Hexapoda</taxon>
        <taxon>Insecta</taxon>
        <taxon>Pterygota</taxon>
        <taxon>Neoptera</taxon>
        <taxon>Endopterygota</taxon>
        <taxon>Hymenoptera</taxon>
        <taxon>Apocrita</taxon>
        <taxon>Ichneumonoidea</taxon>
        <taxon>Braconidae</taxon>
        <taxon>Microgastrinae</taxon>
        <taxon>Cotesia</taxon>
    </lineage>
</organism>
<gene>
    <name evidence="1" type="ORF">KQX54_016138</name>
</gene>
<dbReference type="AlphaFoldDB" id="A0AAV7IQP7"/>
<comment type="caution">
    <text evidence="1">The sequence shown here is derived from an EMBL/GenBank/DDBJ whole genome shotgun (WGS) entry which is preliminary data.</text>
</comment>
<accession>A0AAV7IQP7</accession>
<dbReference type="EMBL" id="JAHXZJ010001119">
    <property type="protein sequence ID" value="KAH0555219.1"/>
    <property type="molecule type" value="Genomic_DNA"/>
</dbReference>
<protein>
    <submittedName>
        <fullName evidence="1">Uncharacterized protein</fullName>
    </submittedName>
</protein>
<proteinExistence type="predicted"/>
<evidence type="ECO:0000313" key="2">
    <source>
        <dbReference type="Proteomes" id="UP000826195"/>
    </source>
</evidence>
<sequence>MFLIKINTRVEDRGCWLLIQARLDLVVVLGMALILLCSEKAGSPGRTRSALPDFGGLQCYVLRLTEKAEFDFNPLIQNQHEDEYDDYEKHLYIIRGREMIHRLLGRFSRLQVKRRGGGGSNLSKTPSTLFRRIHALKWNAINVCQQKPDDITGTPRTVSRPRLNFPYYDPLSSSAAIPSVDELSLPHNSAFTCRTLYLIPYPVKSTSIKPPGTSTGTGCHCPALYFAIHRSDASRLNIFPDPAFLLSRKRVRESE</sequence>
<reference evidence="1 2" key="1">
    <citation type="journal article" date="2021" name="J. Hered.">
        <title>A chromosome-level genome assembly of the parasitoid wasp, Cotesia glomerata (Hymenoptera: Braconidae).</title>
        <authorList>
            <person name="Pinto B.J."/>
            <person name="Weis J.J."/>
            <person name="Gamble T."/>
            <person name="Ode P.J."/>
            <person name="Paul R."/>
            <person name="Zaspel J.M."/>
        </authorList>
    </citation>
    <scope>NUCLEOTIDE SEQUENCE [LARGE SCALE GENOMIC DNA]</scope>
    <source>
        <strain evidence="1">CgM1</strain>
    </source>
</reference>
<keyword evidence="2" id="KW-1185">Reference proteome</keyword>